<proteinExistence type="predicted"/>
<name>A0AA39F680_9HYME</name>
<keyword evidence="4" id="KW-1185">Reference proteome</keyword>
<organism evidence="3 4">
    <name type="scientific">Microctonus aethiopoides</name>
    <dbReference type="NCBI Taxonomy" id="144406"/>
    <lineage>
        <taxon>Eukaryota</taxon>
        <taxon>Metazoa</taxon>
        <taxon>Ecdysozoa</taxon>
        <taxon>Arthropoda</taxon>
        <taxon>Hexapoda</taxon>
        <taxon>Insecta</taxon>
        <taxon>Pterygota</taxon>
        <taxon>Neoptera</taxon>
        <taxon>Endopterygota</taxon>
        <taxon>Hymenoptera</taxon>
        <taxon>Apocrita</taxon>
        <taxon>Ichneumonoidea</taxon>
        <taxon>Braconidae</taxon>
        <taxon>Euphorinae</taxon>
        <taxon>Microctonus</taxon>
    </lineage>
</organism>
<accession>A0AA39F680</accession>
<dbReference type="InterPro" id="IPR052815">
    <property type="entry name" value="PDCD2-like_regulator"/>
</dbReference>
<protein>
    <recommendedName>
        <fullName evidence="2">Programmed cell death protein 2 C-terminal domain-containing protein</fullName>
    </recommendedName>
</protein>
<reference evidence="3" key="1">
    <citation type="journal article" date="2023" name="bioRxiv">
        <title>Scaffold-level genome assemblies of two parasitoid biocontrol wasps reveal the parthenogenesis mechanism and an associated novel virus.</title>
        <authorList>
            <person name="Inwood S."/>
            <person name="Skelly J."/>
            <person name="Guhlin J."/>
            <person name="Harrop T."/>
            <person name="Goldson S."/>
            <person name="Dearden P."/>
        </authorList>
    </citation>
    <scope>NUCLEOTIDE SEQUENCE</scope>
    <source>
        <strain evidence="3">Irish</strain>
        <tissue evidence="3">Whole body</tissue>
    </source>
</reference>
<gene>
    <name evidence="3" type="ORF">PV328_002406</name>
</gene>
<reference evidence="3" key="2">
    <citation type="submission" date="2023-03" db="EMBL/GenBank/DDBJ databases">
        <authorList>
            <person name="Inwood S.N."/>
            <person name="Skelly J.G."/>
            <person name="Guhlin J."/>
            <person name="Harrop T.W.R."/>
            <person name="Goldson S.G."/>
            <person name="Dearden P.K."/>
        </authorList>
    </citation>
    <scope>NUCLEOTIDE SEQUENCE</scope>
    <source>
        <strain evidence="3">Irish</strain>
        <tissue evidence="3">Whole body</tissue>
    </source>
</reference>
<dbReference type="AlphaFoldDB" id="A0AA39F680"/>
<dbReference type="Pfam" id="PF04194">
    <property type="entry name" value="PDCD2_C"/>
    <property type="match status" value="1"/>
</dbReference>
<evidence type="ECO:0000313" key="4">
    <source>
        <dbReference type="Proteomes" id="UP001168990"/>
    </source>
</evidence>
<dbReference type="GO" id="GO:0006915">
    <property type="term" value="P:apoptotic process"/>
    <property type="evidence" value="ECO:0007669"/>
    <property type="project" value="TreeGrafter"/>
</dbReference>
<evidence type="ECO:0000313" key="3">
    <source>
        <dbReference type="EMBL" id="KAK0163701.1"/>
    </source>
</evidence>
<dbReference type="PANTHER" id="PTHR46421:SF1">
    <property type="entry name" value="PROGRAMMED CELL DEATH PROTEIN 2-LIKE"/>
    <property type="match status" value="1"/>
</dbReference>
<evidence type="ECO:0000256" key="1">
    <source>
        <dbReference type="SAM" id="MobiDB-lite"/>
    </source>
</evidence>
<dbReference type="GO" id="GO:0005737">
    <property type="term" value="C:cytoplasm"/>
    <property type="evidence" value="ECO:0007669"/>
    <property type="project" value="InterPro"/>
</dbReference>
<evidence type="ECO:0000259" key="2">
    <source>
        <dbReference type="Pfam" id="PF04194"/>
    </source>
</evidence>
<dbReference type="InterPro" id="IPR007320">
    <property type="entry name" value="PDCD2_C"/>
</dbReference>
<dbReference type="Proteomes" id="UP001168990">
    <property type="component" value="Unassembled WGS sequence"/>
</dbReference>
<sequence>MACKNRSKVYLGYEDEYITEKNRSIVTFATNKIGGKPDLHSNESTLPLISCRLCGLNQLLVVQFWTCLRIQSLEDKSIPETKIQTISPPPTTSWFTGADDWNDDNDDDDSNDNITEPNGNNMSRNKFYKKLNLFMKSMDLDDELNDDLLNLKVDDPNANSPTSIESPIGGGAVGRLDSPQASAEIEGEESEVVCIDTPTKPQYNLMNLLQNVSHLNYPFENSDMKSNVNITFTEIFINVDEEDLTNDITHHVRELSAEYQRSNPDIQIDSSSISTDEKNNEATIEKYEKSLPKHGDKIFHNFLSRIKKNPGQLLRYCRDNTAPLFLYPYGKTNVKACQKCGSERIFEVQLLSTLIPKLKLTPSNEKNFQIEFGTVLVFTCARSCWSAVDLYQEEFVIVQAERL</sequence>
<dbReference type="PANTHER" id="PTHR46421">
    <property type="entry name" value="PROGRAMMED CELL DEATH PROTEIN 2-LIKE"/>
    <property type="match status" value="1"/>
</dbReference>
<feature type="region of interest" description="Disordered" evidence="1">
    <location>
        <begin position="82"/>
        <end position="121"/>
    </location>
</feature>
<feature type="domain" description="Programmed cell death protein 2 C-terminal" evidence="2">
    <location>
        <begin position="296"/>
        <end position="399"/>
    </location>
</feature>
<feature type="region of interest" description="Disordered" evidence="1">
    <location>
        <begin position="158"/>
        <end position="188"/>
    </location>
</feature>
<comment type="caution">
    <text evidence="3">The sequence shown here is derived from an EMBL/GenBank/DDBJ whole genome shotgun (WGS) entry which is preliminary data.</text>
</comment>
<dbReference type="EMBL" id="JAQQBS010001422">
    <property type="protein sequence ID" value="KAK0163701.1"/>
    <property type="molecule type" value="Genomic_DNA"/>
</dbReference>
<feature type="compositionally biased region" description="Acidic residues" evidence="1">
    <location>
        <begin position="100"/>
        <end position="111"/>
    </location>
</feature>